<evidence type="ECO:0000313" key="3">
    <source>
        <dbReference type="EMBL" id="XAY05442.1"/>
    </source>
</evidence>
<name>A0AAU7AV22_9ACTN</name>
<keyword evidence="2" id="KW-1133">Transmembrane helix</keyword>
<gene>
    <name evidence="3" type="ORF">DSM112329_02292</name>
</gene>
<keyword evidence="2" id="KW-0472">Membrane</keyword>
<feature type="transmembrane region" description="Helical" evidence="2">
    <location>
        <begin position="32"/>
        <end position="51"/>
    </location>
</feature>
<protein>
    <submittedName>
        <fullName evidence="3">Uncharacterized protein</fullName>
    </submittedName>
</protein>
<accession>A0AAU7AV22</accession>
<feature type="compositionally biased region" description="Gly residues" evidence="1">
    <location>
        <begin position="145"/>
        <end position="165"/>
    </location>
</feature>
<proteinExistence type="predicted"/>
<keyword evidence="2" id="KW-0812">Transmembrane</keyword>
<dbReference type="EMBL" id="CP114014">
    <property type="protein sequence ID" value="XAY05442.1"/>
    <property type="molecule type" value="Genomic_DNA"/>
</dbReference>
<dbReference type="KEGG" id="parq:DSM112329_02292"/>
<feature type="compositionally biased region" description="Basic and acidic residues" evidence="1">
    <location>
        <begin position="133"/>
        <end position="144"/>
    </location>
</feature>
<reference evidence="3" key="1">
    <citation type="submission" date="2022-12" db="EMBL/GenBank/DDBJ databases">
        <title>Paraconexibacter alkalitolerans sp. nov. and Baekduia alba sp. nov., isolated from soil and emended description of the genera Paraconexibacter (Chun et al., 2020) and Baekduia (An et al., 2020).</title>
        <authorList>
            <person name="Vieira S."/>
            <person name="Huber K.J."/>
            <person name="Geppert A."/>
            <person name="Wolf J."/>
            <person name="Neumann-Schaal M."/>
            <person name="Muesken M."/>
            <person name="Overmann J."/>
        </authorList>
    </citation>
    <scope>NUCLEOTIDE SEQUENCE</scope>
    <source>
        <strain evidence="3">AEG42_29</strain>
    </source>
</reference>
<evidence type="ECO:0000256" key="2">
    <source>
        <dbReference type="SAM" id="Phobius"/>
    </source>
</evidence>
<sequence>MARAVTPAGVQFQVRRHVLLWRPRYRWDMLDADDPITLVLSAVFGLIWLPIELLLDLVLSAVMLVPRLVGLAGWRVTAVSDGRRVRLRWRVRGWSAAGRKVEQVRSEITAGLDPSLHADRSSRRAVGAGGGHDGTHDWTDHHGDGGGSDGGGDSGCGGGCGGGGD</sequence>
<feature type="region of interest" description="Disordered" evidence="1">
    <location>
        <begin position="121"/>
        <end position="165"/>
    </location>
</feature>
<organism evidence="3">
    <name type="scientific">Paraconexibacter sp. AEG42_29</name>
    <dbReference type="NCBI Taxonomy" id="2997339"/>
    <lineage>
        <taxon>Bacteria</taxon>
        <taxon>Bacillati</taxon>
        <taxon>Actinomycetota</taxon>
        <taxon>Thermoleophilia</taxon>
        <taxon>Solirubrobacterales</taxon>
        <taxon>Paraconexibacteraceae</taxon>
        <taxon>Paraconexibacter</taxon>
    </lineage>
</organism>
<dbReference type="AlphaFoldDB" id="A0AAU7AV22"/>
<dbReference type="RefSeq" id="WP_354701950.1">
    <property type="nucleotide sequence ID" value="NZ_CP114014.1"/>
</dbReference>
<evidence type="ECO:0000256" key="1">
    <source>
        <dbReference type="SAM" id="MobiDB-lite"/>
    </source>
</evidence>